<keyword evidence="3 7" id="KW-0812">Transmembrane</keyword>
<dbReference type="EMBL" id="FOFO01000031">
    <property type="protein sequence ID" value="SEQ43893.1"/>
    <property type="molecule type" value="Genomic_DNA"/>
</dbReference>
<dbReference type="AlphaFoldDB" id="A0A1H9G1S1"/>
<feature type="transmembrane region" description="Helical" evidence="8">
    <location>
        <begin position="153"/>
        <end position="174"/>
    </location>
</feature>
<feature type="transmembrane region" description="Helical" evidence="8">
    <location>
        <begin position="283"/>
        <end position="305"/>
    </location>
</feature>
<accession>A0A1H9G1S1</accession>
<reference evidence="10 11" key="1">
    <citation type="submission" date="2016-10" db="EMBL/GenBank/DDBJ databases">
        <authorList>
            <person name="de Groot N.N."/>
        </authorList>
    </citation>
    <scope>NUCLEOTIDE SEQUENCE [LARGE SCALE GENOMIC DNA]</scope>
    <source>
        <strain evidence="10 11">B7-7</strain>
    </source>
</reference>
<feature type="transmembrane region" description="Helical" evidence="8">
    <location>
        <begin position="387"/>
        <end position="407"/>
    </location>
</feature>
<feature type="transmembrane region" description="Helical" evidence="8">
    <location>
        <begin position="124"/>
        <end position="141"/>
    </location>
</feature>
<gene>
    <name evidence="10" type="ORF">SAMN05421693_13126</name>
</gene>
<keyword evidence="5" id="KW-0560">Oxidoreductase</keyword>
<dbReference type="GO" id="GO:0008137">
    <property type="term" value="F:NADH dehydrogenase (ubiquinone) activity"/>
    <property type="evidence" value="ECO:0007669"/>
    <property type="project" value="InterPro"/>
</dbReference>
<evidence type="ECO:0000256" key="7">
    <source>
        <dbReference type="RuleBase" id="RU000320"/>
    </source>
</evidence>
<evidence type="ECO:0000256" key="8">
    <source>
        <dbReference type="SAM" id="Phobius"/>
    </source>
</evidence>
<feature type="transmembrane region" description="Helical" evidence="8">
    <location>
        <begin position="419"/>
        <end position="440"/>
    </location>
</feature>
<dbReference type="InterPro" id="IPR001750">
    <property type="entry name" value="ND/Mrp_TM"/>
</dbReference>
<feature type="transmembrane region" description="Helical" evidence="8">
    <location>
        <begin position="100"/>
        <end position="118"/>
    </location>
</feature>
<protein>
    <submittedName>
        <fullName evidence="10">Formate hydrogenlyase subunit 3/Multisubunit Na+/H+ antiporter, MnhD subunit</fullName>
    </submittedName>
</protein>
<keyword evidence="6 8" id="KW-0472">Membrane</keyword>
<keyword evidence="2" id="KW-1003">Cell membrane</keyword>
<dbReference type="InterPro" id="IPR003918">
    <property type="entry name" value="NADH_UbQ_OxRdtase"/>
</dbReference>
<name>A0A1H9G1S1_9GAMM</name>
<evidence type="ECO:0000256" key="6">
    <source>
        <dbReference type="ARBA" id="ARBA00023136"/>
    </source>
</evidence>
<evidence type="ECO:0000313" key="10">
    <source>
        <dbReference type="EMBL" id="SEQ43893.1"/>
    </source>
</evidence>
<feature type="transmembrane region" description="Helical" evidence="8">
    <location>
        <begin position="452"/>
        <end position="474"/>
    </location>
</feature>
<keyword evidence="11" id="KW-1185">Reference proteome</keyword>
<dbReference type="STRING" id="867345.SAMN05421693_13126"/>
<dbReference type="PANTHER" id="PTHR42682">
    <property type="entry name" value="HYDROGENASE-4 COMPONENT F"/>
    <property type="match status" value="1"/>
</dbReference>
<evidence type="ECO:0000256" key="4">
    <source>
        <dbReference type="ARBA" id="ARBA00022989"/>
    </source>
</evidence>
<keyword evidence="4 8" id="KW-1133">Transmembrane helix</keyword>
<proteinExistence type="predicted"/>
<comment type="subcellular location">
    <subcellularLocation>
        <location evidence="1">Cell membrane</location>
        <topology evidence="1">Multi-pass membrane protein</topology>
    </subcellularLocation>
    <subcellularLocation>
        <location evidence="7">Membrane</location>
        <topology evidence="7">Multi-pass membrane protein</topology>
    </subcellularLocation>
</comment>
<dbReference type="GO" id="GO:0016491">
    <property type="term" value="F:oxidoreductase activity"/>
    <property type="evidence" value="ECO:0007669"/>
    <property type="project" value="UniProtKB-KW"/>
</dbReference>
<evidence type="ECO:0000259" key="9">
    <source>
        <dbReference type="Pfam" id="PF00361"/>
    </source>
</evidence>
<dbReference type="PANTHER" id="PTHR42682:SF4">
    <property type="entry name" value="NADH-UBIQUINONE_PLASTOQUINONE"/>
    <property type="match status" value="1"/>
</dbReference>
<dbReference type="Proteomes" id="UP000199496">
    <property type="component" value="Unassembled WGS sequence"/>
</dbReference>
<evidence type="ECO:0000256" key="3">
    <source>
        <dbReference type="ARBA" id="ARBA00022692"/>
    </source>
</evidence>
<feature type="transmembrane region" description="Helical" evidence="8">
    <location>
        <begin position="346"/>
        <end position="367"/>
    </location>
</feature>
<dbReference type="GO" id="GO:0005886">
    <property type="term" value="C:plasma membrane"/>
    <property type="evidence" value="ECO:0007669"/>
    <property type="project" value="UniProtKB-SubCell"/>
</dbReference>
<evidence type="ECO:0000313" key="11">
    <source>
        <dbReference type="Proteomes" id="UP000199496"/>
    </source>
</evidence>
<sequence>MTPDTWLLLIPLTPVLLLAALALPVVGRHLWRLTPLAVLPALAGALWLPEGAWAFYPWLLLGTELALDPVGRGFLLLTALLWGAAAVYAQGYLGAGPARVRFHAFFLLAMAGNLGLVVAADVAFFYTSFALMSLAAMGLVVHEQQFESWRAGWVYLGMALVGEVALFTGLILLVHDAGGHGMSRVWEQPPGTAAMILLLGGLGVKAGMVPLHLWLPLAHPAAPIPASAVLSGAMIKAGLLGWMRLLPPGSVPEALGTVLVVLGLVGAGYGVLAGVFQYRVKTVLAYSSISQMGLMTAGLGVAMMHPALAPALIPALVLYALHHGVAKAALFLGVGIARRVGRMAALAWLLLPGLALAGMPLTSGAVAKTLLKAPMYDAPVDLSLVTLGLSTAAAGTFLLMLRCWVLATGGLREPRPVPVSLWLPCLVLVLGTVVLPWALAPEDAFKALAVEPALALLWPMGLGVLIGGIALLLARFPGWTLPRLIPEGDLWVPLERGGRGVLGWVSRTPWFWRMPGGGFTLALIHGLPRLWAAWLDRVARGERLLLRWEILGMLFIGLVLAMLAAVYLGAVMAPS</sequence>
<evidence type="ECO:0000256" key="1">
    <source>
        <dbReference type="ARBA" id="ARBA00004651"/>
    </source>
</evidence>
<feature type="transmembrane region" description="Helical" evidence="8">
    <location>
        <begin position="73"/>
        <end position="93"/>
    </location>
</feature>
<feature type="transmembrane region" description="Helical" evidence="8">
    <location>
        <begin position="311"/>
        <end position="334"/>
    </location>
</feature>
<feature type="transmembrane region" description="Helical" evidence="8">
    <location>
        <begin position="194"/>
        <end position="215"/>
    </location>
</feature>
<dbReference type="Pfam" id="PF00361">
    <property type="entry name" value="Proton_antipo_M"/>
    <property type="match status" value="1"/>
</dbReference>
<organism evidence="10 11">
    <name type="scientific">Ectothiorhodospira magna</name>
    <dbReference type="NCBI Taxonomy" id="867345"/>
    <lineage>
        <taxon>Bacteria</taxon>
        <taxon>Pseudomonadati</taxon>
        <taxon>Pseudomonadota</taxon>
        <taxon>Gammaproteobacteria</taxon>
        <taxon>Chromatiales</taxon>
        <taxon>Ectothiorhodospiraceae</taxon>
        <taxon>Ectothiorhodospira</taxon>
    </lineage>
</organism>
<feature type="transmembrane region" description="Helical" evidence="8">
    <location>
        <begin position="254"/>
        <end position="276"/>
    </location>
</feature>
<dbReference type="InterPro" id="IPR052175">
    <property type="entry name" value="ComplexI-like_HydComp"/>
</dbReference>
<feature type="transmembrane region" description="Helical" evidence="8">
    <location>
        <begin position="6"/>
        <end position="26"/>
    </location>
</feature>
<evidence type="ECO:0000256" key="2">
    <source>
        <dbReference type="ARBA" id="ARBA00022475"/>
    </source>
</evidence>
<feature type="transmembrane region" description="Helical" evidence="8">
    <location>
        <begin position="38"/>
        <end position="61"/>
    </location>
</feature>
<dbReference type="RefSeq" id="WP_090209107.1">
    <property type="nucleotide sequence ID" value="NZ_FOFO01000031.1"/>
</dbReference>
<dbReference type="GO" id="GO:0042773">
    <property type="term" value="P:ATP synthesis coupled electron transport"/>
    <property type="evidence" value="ECO:0007669"/>
    <property type="project" value="InterPro"/>
</dbReference>
<keyword evidence="10" id="KW-0456">Lyase</keyword>
<dbReference type="PRINTS" id="PR01437">
    <property type="entry name" value="NUOXDRDTASE4"/>
</dbReference>
<feature type="transmembrane region" description="Helical" evidence="8">
    <location>
        <begin position="222"/>
        <end position="242"/>
    </location>
</feature>
<evidence type="ECO:0000256" key="5">
    <source>
        <dbReference type="ARBA" id="ARBA00023002"/>
    </source>
</evidence>
<dbReference type="GO" id="GO:0016829">
    <property type="term" value="F:lyase activity"/>
    <property type="evidence" value="ECO:0007669"/>
    <property type="project" value="UniProtKB-KW"/>
</dbReference>
<dbReference type="OrthoDB" id="9768329at2"/>
<feature type="domain" description="NADH:quinone oxidoreductase/Mrp antiporter transmembrane" evidence="9">
    <location>
        <begin position="119"/>
        <end position="371"/>
    </location>
</feature>
<feature type="transmembrane region" description="Helical" evidence="8">
    <location>
        <begin position="550"/>
        <end position="573"/>
    </location>
</feature>